<dbReference type="AlphaFoldDB" id="A0A2G6MSK8"/>
<dbReference type="EMBL" id="PDTI01000019">
    <property type="protein sequence ID" value="PIE63054.1"/>
    <property type="molecule type" value="Genomic_DNA"/>
</dbReference>
<evidence type="ECO:0000259" key="1">
    <source>
        <dbReference type="Pfam" id="PF03466"/>
    </source>
</evidence>
<accession>A0A2G6MSK8</accession>
<dbReference type="Pfam" id="PF03466">
    <property type="entry name" value="LysR_substrate"/>
    <property type="match status" value="1"/>
</dbReference>
<feature type="domain" description="LysR substrate-binding" evidence="1">
    <location>
        <begin position="7"/>
        <end position="93"/>
    </location>
</feature>
<dbReference type="InterPro" id="IPR005119">
    <property type="entry name" value="LysR_subst-bd"/>
</dbReference>
<dbReference type="Proteomes" id="UP000231203">
    <property type="component" value="Unassembled WGS sequence"/>
</dbReference>
<name>A0A2G6MSK8_9BACT</name>
<evidence type="ECO:0000313" key="3">
    <source>
        <dbReference type="Proteomes" id="UP000231203"/>
    </source>
</evidence>
<dbReference type="Gene3D" id="3.40.190.290">
    <property type="match status" value="1"/>
</dbReference>
<evidence type="ECO:0000313" key="2">
    <source>
        <dbReference type="EMBL" id="PIE63054.1"/>
    </source>
</evidence>
<sequence>MRIEIFTGQIIRAVKDGELELGVVGTKTRVPYIVQEKLVQDDIKLVVPADHEWADRASVICRALLSQPFIAREQEAGTWKTVIADMEKAGVTYLGLRACLVIRGSKRNLVKMRRSFYKFAADSRTIHTIWGNWGHFYGISADSSIIKQALKRTDPALHVP</sequence>
<dbReference type="SUPFAM" id="SSF53850">
    <property type="entry name" value="Periplasmic binding protein-like II"/>
    <property type="match status" value="1"/>
</dbReference>
<comment type="caution">
    <text evidence="2">The sequence shown here is derived from an EMBL/GenBank/DDBJ whole genome shotgun (WGS) entry which is preliminary data.</text>
</comment>
<reference evidence="2 3" key="1">
    <citation type="submission" date="2017-10" db="EMBL/GenBank/DDBJ databases">
        <title>Novel microbial diversity and functional potential in the marine mammal oral microbiome.</title>
        <authorList>
            <person name="Dudek N.K."/>
            <person name="Sun C.L."/>
            <person name="Burstein D."/>
            <person name="Kantor R.S."/>
            <person name="Aliaga Goltsman D.S."/>
            <person name="Bik E.M."/>
            <person name="Thomas B.C."/>
            <person name="Banfield J.F."/>
            <person name="Relman D.A."/>
        </authorList>
    </citation>
    <scope>NUCLEOTIDE SEQUENCE [LARGE SCALE GENOMIC DNA]</scope>
    <source>
        <strain evidence="2">DOLJORAL78_47_202</strain>
    </source>
</reference>
<organism evidence="2 3">
    <name type="scientific">Desulfobacter postgatei</name>
    <dbReference type="NCBI Taxonomy" id="2293"/>
    <lineage>
        <taxon>Bacteria</taxon>
        <taxon>Pseudomonadati</taxon>
        <taxon>Thermodesulfobacteriota</taxon>
        <taxon>Desulfobacteria</taxon>
        <taxon>Desulfobacterales</taxon>
        <taxon>Desulfobacteraceae</taxon>
        <taxon>Desulfobacter</taxon>
    </lineage>
</organism>
<proteinExistence type="predicted"/>
<protein>
    <recommendedName>
        <fullName evidence="1">LysR substrate-binding domain-containing protein</fullName>
    </recommendedName>
</protein>
<gene>
    <name evidence="2" type="ORF">CSA25_02185</name>
</gene>